<dbReference type="GO" id="GO:0005524">
    <property type="term" value="F:ATP binding"/>
    <property type="evidence" value="ECO:0007669"/>
    <property type="project" value="UniProtKB-UniRule"/>
</dbReference>
<reference evidence="4" key="1">
    <citation type="submission" date="2021-11" db="EMBL/GenBank/DDBJ databases">
        <authorList>
            <consortium name="Genoscope - CEA"/>
            <person name="William W."/>
        </authorList>
    </citation>
    <scope>NUCLEOTIDE SEQUENCE</scope>
</reference>
<keyword evidence="1" id="KW-0067">ATP-binding</keyword>
<keyword evidence="5" id="KW-1185">Reference proteome</keyword>
<dbReference type="Pfam" id="PF00225">
    <property type="entry name" value="Kinesin"/>
    <property type="match status" value="1"/>
</dbReference>
<dbReference type="InterPro" id="IPR027640">
    <property type="entry name" value="Kinesin-like_fam"/>
</dbReference>
<feature type="compositionally biased region" description="Low complexity" evidence="2">
    <location>
        <begin position="7"/>
        <end position="23"/>
    </location>
</feature>
<dbReference type="GO" id="GO:0016887">
    <property type="term" value="F:ATP hydrolysis activity"/>
    <property type="evidence" value="ECO:0007669"/>
    <property type="project" value="TreeGrafter"/>
</dbReference>
<dbReference type="InterPro" id="IPR027417">
    <property type="entry name" value="P-loop_NTPase"/>
</dbReference>
<sequence length="581" mass="63803">MASTARPEASTAHPEAASTTPTAEETLDELLRDAPRNAEARARQEAAWDLQGKEDARRLLYEREVAERHSKLLAASINAFWRAEVLAQGHEQGALPLPKETVALIGEFAEPTADLVVNEAIRRREGGAAKPVSRLAPPSARVAGPHAASRPSPPEENACKERRDGGVKIYARIRPTAGEGSVRVVERSSGDAVMLHEAKLSRSHRTFACRHHRVAVDGVFERSSTEVLEKVVDPLIDDVLRGSAATLLLFGQTGTGKTHTLREALTRFVSRIDTECTVRFVELAGKACRDLLNDASSVKLLSDSNDVVHFKGAPPRVCPDSKALRNTLDEGLALRSSVQTERNAASSRSHAVVEISINDVTMTFVDLAGSERKWETMQMRGRQHQRESADINLSLMALKDCFRARYEGRRIPYRAHNLTRVLRKCFDECSVAIVSTLSAAPEDLIHSLYSLETVCLMAPDLMTKSVVETSRLFAETGSVVGGDPMEWGAEQFHPVWKSNRCDAISVSGPARWRGGSRKSNLAHWLISTQVPSLAPHGRKRALLARRRARGHDGQGVVGYERRGVGGAICGHWTGREGFERR</sequence>
<dbReference type="InterPro" id="IPR001752">
    <property type="entry name" value="Kinesin_motor_dom"/>
</dbReference>
<dbReference type="OrthoDB" id="205739at2759"/>
<dbReference type="SMART" id="SM00129">
    <property type="entry name" value="KISc"/>
    <property type="match status" value="1"/>
</dbReference>
<keyword evidence="1" id="KW-0505">Motor protein</keyword>
<comment type="caution">
    <text evidence="4">The sequence shown here is derived from an EMBL/GenBank/DDBJ whole genome shotgun (WGS) entry which is preliminary data.</text>
</comment>
<dbReference type="AlphaFoldDB" id="A0A8J2SMZ4"/>
<dbReference type="EMBL" id="CAKKNE010000004">
    <property type="protein sequence ID" value="CAH0373443.1"/>
    <property type="molecule type" value="Genomic_DNA"/>
</dbReference>
<dbReference type="GO" id="GO:0005874">
    <property type="term" value="C:microtubule"/>
    <property type="evidence" value="ECO:0007669"/>
    <property type="project" value="TreeGrafter"/>
</dbReference>
<evidence type="ECO:0000256" key="1">
    <source>
        <dbReference type="PROSITE-ProRule" id="PRU00283"/>
    </source>
</evidence>
<comment type="similarity">
    <text evidence="1">Belongs to the TRAFAC class myosin-kinesin ATPase superfamily. Kinesin family.</text>
</comment>
<evidence type="ECO:0000313" key="4">
    <source>
        <dbReference type="EMBL" id="CAH0373443.1"/>
    </source>
</evidence>
<accession>A0A8J2SMZ4</accession>
<dbReference type="GO" id="GO:0003777">
    <property type="term" value="F:microtubule motor activity"/>
    <property type="evidence" value="ECO:0007669"/>
    <property type="project" value="InterPro"/>
</dbReference>
<feature type="region of interest" description="Disordered" evidence="2">
    <location>
        <begin position="1"/>
        <end position="23"/>
    </location>
</feature>
<keyword evidence="1" id="KW-0547">Nucleotide-binding</keyword>
<evidence type="ECO:0000259" key="3">
    <source>
        <dbReference type="PROSITE" id="PS50067"/>
    </source>
</evidence>
<organism evidence="4 5">
    <name type="scientific">Pelagomonas calceolata</name>
    <dbReference type="NCBI Taxonomy" id="35677"/>
    <lineage>
        <taxon>Eukaryota</taxon>
        <taxon>Sar</taxon>
        <taxon>Stramenopiles</taxon>
        <taxon>Ochrophyta</taxon>
        <taxon>Pelagophyceae</taxon>
        <taxon>Pelagomonadales</taxon>
        <taxon>Pelagomonadaceae</taxon>
        <taxon>Pelagomonas</taxon>
    </lineage>
</organism>
<name>A0A8J2SMZ4_9STRA</name>
<dbReference type="Proteomes" id="UP000789595">
    <property type="component" value="Unassembled WGS sequence"/>
</dbReference>
<feature type="domain" description="Kinesin motor" evidence="3">
    <location>
        <begin position="166"/>
        <end position="466"/>
    </location>
</feature>
<dbReference type="GO" id="GO:0005871">
    <property type="term" value="C:kinesin complex"/>
    <property type="evidence" value="ECO:0007669"/>
    <property type="project" value="TreeGrafter"/>
</dbReference>
<gene>
    <name evidence="4" type="ORF">PECAL_4P06400</name>
</gene>
<dbReference type="PANTHER" id="PTHR24115:SF0">
    <property type="entry name" value="FI21273P1-RELATED"/>
    <property type="match status" value="1"/>
</dbReference>
<dbReference type="GO" id="GO:0005819">
    <property type="term" value="C:spindle"/>
    <property type="evidence" value="ECO:0007669"/>
    <property type="project" value="TreeGrafter"/>
</dbReference>
<protein>
    <recommendedName>
        <fullName evidence="3">Kinesin motor domain-containing protein</fullName>
    </recommendedName>
</protein>
<dbReference type="PRINTS" id="PR00380">
    <property type="entry name" value="KINESINHEAVY"/>
</dbReference>
<evidence type="ECO:0000313" key="5">
    <source>
        <dbReference type="Proteomes" id="UP000789595"/>
    </source>
</evidence>
<dbReference type="GO" id="GO:0007018">
    <property type="term" value="P:microtubule-based movement"/>
    <property type="evidence" value="ECO:0007669"/>
    <property type="project" value="InterPro"/>
</dbReference>
<feature type="binding site" evidence="1">
    <location>
        <begin position="251"/>
        <end position="258"/>
    </location>
    <ligand>
        <name>ATP</name>
        <dbReference type="ChEBI" id="CHEBI:30616"/>
    </ligand>
</feature>
<evidence type="ECO:0000256" key="2">
    <source>
        <dbReference type="SAM" id="MobiDB-lite"/>
    </source>
</evidence>
<dbReference type="GO" id="GO:0008017">
    <property type="term" value="F:microtubule binding"/>
    <property type="evidence" value="ECO:0007669"/>
    <property type="project" value="InterPro"/>
</dbReference>
<dbReference type="InterPro" id="IPR036961">
    <property type="entry name" value="Kinesin_motor_dom_sf"/>
</dbReference>
<dbReference type="SUPFAM" id="SSF52540">
    <property type="entry name" value="P-loop containing nucleoside triphosphate hydrolases"/>
    <property type="match status" value="1"/>
</dbReference>
<dbReference type="PANTHER" id="PTHR24115">
    <property type="entry name" value="KINESIN-RELATED"/>
    <property type="match status" value="1"/>
</dbReference>
<dbReference type="Gene3D" id="3.40.850.10">
    <property type="entry name" value="Kinesin motor domain"/>
    <property type="match status" value="1"/>
</dbReference>
<dbReference type="PROSITE" id="PS50067">
    <property type="entry name" value="KINESIN_MOTOR_2"/>
    <property type="match status" value="1"/>
</dbReference>
<feature type="region of interest" description="Disordered" evidence="2">
    <location>
        <begin position="126"/>
        <end position="161"/>
    </location>
</feature>
<proteinExistence type="inferred from homology"/>